<feature type="compositionally biased region" description="Polar residues" evidence="1">
    <location>
        <begin position="140"/>
        <end position="149"/>
    </location>
</feature>
<feature type="compositionally biased region" description="Basic and acidic residues" evidence="1">
    <location>
        <begin position="111"/>
        <end position="133"/>
    </location>
</feature>
<evidence type="ECO:0000256" key="1">
    <source>
        <dbReference type="SAM" id="MobiDB-lite"/>
    </source>
</evidence>
<protein>
    <submittedName>
        <fullName evidence="2">Uncharacterized protein</fullName>
    </submittedName>
</protein>
<evidence type="ECO:0000313" key="3">
    <source>
        <dbReference type="Proteomes" id="UP000663872"/>
    </source>
</evidence>
<feature type="region of interest" description="Disordered" evidence="1">
    <location>
        <begin position="99"/>
        <end position="160"/>
    </location>
</feature>
<comment type="caution">
    <text evidence="2">The sequence shown here is derived from an EMBL/GenBank/DDBJ whole genome shotgun (WGS) entry which is preliminary data.</text>
</comment>
<evidence type="ECO:0000313" key="2">
    <source>
        <dbReference type="EMBL" id="CAF3334106.1"/>
    </source>
</evidence>
<accession>A0A817V019</accession>
<dbReference type="AlphaFoldDB" id="A0A817V019"/>
<organism evidence="2 3">
    <name type="scientific">Rotaria socialis</name>
    <dbReference type="NCBI Taxonomy" id="392032"/>
    <lineage>
        <taxon>Eukaryota</taxon>
        <taxon>Metazoa</taxon>
        <taxon>Spiralia</taxon>
        <taxon>Gnathifera</taxon>
        <taxon>Rotifera</taxon>
        <taxon>Eurotatoria</taxon>
        <taxon>Bdelloidea</taxon>
        <taxon>Philodinida</taxon>
        <taxon>Philodinidae</taxon>
        <taxon>Rotaria</taxon>
    </lineage>
</organism>
<dbReference type="Proteomes" id="UP000663872">
    <property type="component" value="Unassembled WGS sequence"/>
</dbReference>
<dbReference type="Gene3D" id="1.20.5.500">
    <property type="entry name" value="Single helix bin"/>
    <property type="match status" value="1"/>
</dbReference>
<gene>
    <name evidence="2" type="ORF">GRG538_LOCUS3964</name>
</gene>
<sequence>MQLKNAVFLAQVSFATSSEISIPSKNIDLKIFIDSYKKVLLKFPSSNKVSSHITKFARKEFLRFLKKIMFRIITSSNKVLAQRVARSTLNFVRTASATDPESGSVAADHGAFGKKEKAEETRWARRQEAEQAAKYRATRNKSGQEQSGAKNAGDSPRQRIAALEAKKQKIDKEIAELKRQLD</sequence>
<dbReference type="EMBL" id="CAJNYT010000142">
    <property type="protein sequence ID" value="CAF3334106.1"/>
    <property type="molecule type" value="Genomic_DNA"/>
</dbReference>
<reference evidence="2" key="1">
    <citation type="submission" date="2021-02" db="EMBL/GenBank/DDBJ databases">
        <authorList>
            <person name="Nowell W R."/>
        </authorList>
    </citation>
    <scope>NUCLEOTIDE SEQUENCE</scope>
</reference>
<proteinExistence type="predicted"/>
<name>A0A817V019_9BILA</name>